<dbReference type="PROSITE" id="PS50857">
    <property type="entry name" value="COX2_CUA"/>
    <property type="match status" value="1"/>
</dbReference>
<evidence type="ECO:0000256" key="9">
    <source>
        <dbReference type="ARBA" id="ARBA00022989"/>
    </source>
</evidence>
<dbReference type="SUPFAM" id="SSF49503">
    <property type="entry name" value="Cupredoxins"/>
    <property type="match status" value="1"/>
</dbReference>
<feature type="transmembrane region" description="Helical" evidence="15">
    <location>
        <begin position="56"/>
        <end position="77"/>
    </location>
</feature>
<dbReference type="EMBL" id="CADCVV010000005">
    <property type="protein sequence ID" value="CAA9479803.1"/>
    <property type="molecule type" value="Genomic_DNA"/>
</dbReference>
<dbReference type="InterPro" id="IPR008972">
    <property type="entry name" value="Cupredoxin"/>
</dbReference>
<evidence type="ECO:0000256" key="12">
    <source>
        <dbReference type="ARBA" id="ARBA00024688"/>
    </source>
</evidence>
<name>A0A6J4RSH8_9ACTN</name>
<dbReference type="AlphaFoldDB" id="A0A6J4RSH8"/>
<evidence type="ECO:0000256" key="4">
    <source>
        <dbReference type="ARBA" id="ARBA00022448"/>
    </source>
</evidence>
<accession>A0A6J4RSH8</accession>
<keyword evidence="11 15" id="KW-0472">Membrane</keyword>
<evidence type="ECO:0000259" key="16">
    <source>
        <dbReference type="PROSITE" id="PS50857"/>
    </source>
</evidence>
<keyword evidence="10" id="KW-0186">Copper</keyword>
<evidence type="ECO:0000256" key="13">
    <source>
        <dbReference type="ARBA" id="ARBA00031399"/>
    </source>
</evidence>
<keyword evidence="9 15" id="KW-1133">Transmembrane helix</keyword>
<dbReference type="InterPro" id="IPR045187">
    <property type="entry name" value="CcO_II"/>
</dbReference>
<sequence>MVDTRQQYEDLFSIYVPIAGGVFVLILVLLVFVVLRYRSSDDRPTGGRSRAPLAEAVYGAVLAVVAAGLVVLTFSVMSEQEAGGRADAVSTGEVSARGAPTIDIDVTAARWNWRFDYPRYGITQVGTGNNAPTLVVPVGNVRFAVTSIDVVHSFFIPQQRYKRDAFPERFNRFTLGFDRPTLIRGGGKCAEYCGLRHAYMDFNVRVLDRAAFERWAQSKRAEASGRPPA</sequence>
<evidence type="ECO:0000256" key="1">
    <source>
        <dbReference type="ARBA" id="ARBA00004141"/>
    </source>
</evidence>
<evidence type="ECO:0000313" key="17">
    <source>
        <dbReference type="EMBL" id="CAA9479803.1"/>
    </source>
</evidence>
<comment type="function">
    <text evidence="12">Subunits I and II form the functional core of the enzyme complex. Electrons originating in cytochrome c are transferred via heme a and Cu(A) to the binuclear center formed by heme a3 and Cu(B).</text>
</comment>
<dbReference type="InterPro" id="IPR036257">
    <property type="entry name" value="Cyt_c_oxidase_su2_TM_sf"/>
</dbReference>
<comment type="subcellular location">
    <subcellularLocation>
        <location evidence="1">Membrane</location>
        <topology evidence="1">Multi-pass membrane protein</topology>
    </subcellularLocation>
</comment>
<feature type="domain" description="Cytochrome oxidase subunit II copper A binding" evidence="16">
    <location>
        <begin position="99"/>
        <end position="218"/>
    </location>
</feature>
<feature type="transmembrane region" description="Helical" evidence="15">
    <location>
        <begin position="12"/>
        <end position="35"/>
    </location>
</feature>
<dbReference type="EC" id="7.1.1.9" evidence="3"/>
<dbReference type="GO" id="GO:0016020">
    <property type="term" value="C:membrane"/>
    <property type="evidence" value="ECO:0007669"/>
    <property type="project" value="UniProtKB-SubCell"/>
</dbReference>
<evidence type="ECO:0000256" key="14">
    <source>
        <dbReference type="ARBA" id="ARBA00047816"/>
    </source>
</evidence>
<organism evidence="17">
    <name type="scientific">uncultured Solirubrobacterales bacterium</name>
    <dbReference type="NCBI Taxonomy" id="768556"/>
    <lineage>
        <taxon>Bacteria</taxon>
        <taxon>Bacillati</taxon>
        <taxon>Actinomycetota</taxon>
        <taxon>Thermoleophilia</taxon>
        <taxon>Solirubrobacterales</taxon>
        <taxon>environmental samples</taxon>
    </lineage>
</organism>
<dbReference type="Gene3D" id="2.60.40.420">
    <property type="entry name" value="Cupredoxins - blue copper proteins"/>
    <property type="match status" value="1"/>
</dbReference>
<protein>
    <recommendedName>
        <fullName evidence="3">cytochrome-c oxidase</fullName>
        <ecNumber evidence="3">7.1.1.9</ecNumber>
    </recommendedName>
    <alternativeName>
        <fullName evidence="13">Cytochrome aa3 subunit 2</fullName>
    </alternativeName>
</protein>
<dbReference type="PROSITE" id="PS00078">
    <property type="entry name" value="COX2"/>
    <property type="match status" value="1"/>
</dbReference>
<evidence type="ECO:0000256" key="8">
    <source>
        <dbReference type="ARBA" id="ARBA00022982"/>
    </source>
</evidence>
<keyword evidence="6" id="KW-0479">Metal-binding</keyword>
<dbReference type="Pfam" id="PF00116">
    <property type="entry name" value="COX2"/>
    <property type="match status" value="1"/>
</dbReference>
<evidence type="ECO:0000256" key="2">
    <source>
        <dbReference type="ARBA" id="ARBA00007866"/>
    </source>
</evidence>
<evidence type="ECO:0000256" key="10">
    <source>
        <dbReference type="ARBA" id="ARBA00023008"/>
    </source>
</evidence>
<keyword evidence="7" id="KW-1278">Translocase</keyword>
<comment type="similarity">
    <text evidence="2">Belongs to the cytochrome c oxidase subunit 2 family.</text>
</comment>
<evidence type="ECO:0000256" key="11">
    <source>
        <dbReference type="ARBA" id="ARBA00023136"/>
    </source>
</evidence>
<keyword evidence="5 15" id="KW-0812">Transmembrane</keyword>
<evidence type="ECO:0000256" key="3">
    <source>
        <dbReference type="ARBA" id="ARBA00012949"/>
    </source>
</evidence>
<gene>
    <name evidence="17" type="ORF">AVDCRST_MAG17-86</name>
</gene>
<reference evidence="17" key="1">
    <citation type="submission" date="2020-02" db="EMBL/GenBank/DDBJ databases">
        <authorList>
            <person name="Meier V. D."/>
        </authorList>
    </citation>
    <scope>NUCLEOTIDE SEQUENCE</scope>
    <source>
        <strain evidence="17">AVDCRST_MAG17</strain>
    </source>
</reference>
<keyword evidence="4" id="KW-0813">Transport</keyword>
<dbReference type="GO" id="GO:0005507">
    <property type="term" value="F:copper ion binding"/>
    <property type="evidence" value="ECO:0007669"/>
    <property type="project" value="InterPro"/>
</dbReference>
<dbReference type="InterPro" id="IPR002429">
    <property type="entry name" value="CcO_II-like_C"/>
</dbReference>
<dbReference type="PANTHER" id="PTHR22888:SF9">
    <property type="entry name" value="CYTOCHROME C OXIDASE SUBUNIT 2"/>
    <property type="match status" value="1"/>
</dbReference>
<dbReference type="GO" id="GO:0042773">
    <property type="term" value="P:ATP synthesis coupled electron transport"/>
    <property type="evidence" value="ECO:0007669"/>
    <property type="project" value="TreeGrafter"/>
</dbReference>
<evidence type="ECO:0000256" key="5">
    <source>
        <dbReference type="ARBA" id="ARBA00022692"/>
    </source>
</evidence>
<proteinExistence type="inferred from homology"/>
<evidence type="ECO:0000256" key="6">
    <source>
        <dbReference type="ARBA" id="ARBA00022723"/>
    </source>
</evidence>
<dbReference type="Gene3D" id="1.10.287.90">
    <property type="match status" value="1"/>
</dbReference>
<dbReference type="GO" id="GO:0004129">
    <property type="term" value="F:cytochrome-c oxidase activity"/>
    <property type="evidence" value="ECO:0007669"/>
    <property type="project" value="UniProtKB-EC"/>
</dbReference>
<evidence type="ECO:0000256" key="7">
    <source>
        <dbReference type="ARBA" id="ARBA00022967"/>
    </source>
</evidence>
<dbReference type="InterPro" id="IPR001505">
    <property type="entry name" value="Copper_CuA"/>
</dbReference>
<comment type="catalytic activity">
    <reaction evidence="14">
        <text>4 Fe(II)-[cytochrome c] + O2 + 8 H(+)(in) = 4 Fe(III)-[cytochrome c] + 2 H2O + 4 H(+)(out)</text>
        <dbReference type="Rhea" id="RHEA:11436"/>
        <dbReference type="Rhea" id="RHEA-COMP:10350"/>
        <dbReference type="Rhea" id="RHEA-COMP:14399"/>
        <dbReference type="ChEBI" id="CHEBI:15377"/>
        <dbReference type="ChEBI" id="CHEBI:15378"/>
        <dbReference type="ChEBI" id="CHEBI:15379"/>
        <dbReference type="ChEBI" id="CHEBI:29033"/>
        <dbReference type="ChEBI" id="CHEBI:29034"/>
        <dbReference type="EC" id="7.1.1.9"/>
    </reaction>
</comment>
<keyword evidence="8" id="KW-0249">Electron transport</keyword>
<dbReference type="PANTHER" id="PTHR22888">
    <property type="entry name" value="CYTOCHROME C OXIDASE, SUBUNIT II"/>
    <property type="match status" value="1"/>
</dbReference>
<evidence type="ECO:0000256" key="15">
    <source>
        <dbReference type="SAM" id="Phobius"/>
    </source>
</evidence>